<dbReference type="SUPFAM" id="SSF69287">
    <property type="entry name" value="Urease metallochaperone UreE, N-terminal domain"/>
    <property type="match status" value="1"/>
</dbReference>
<dbReference type="Proteomes" id="UP000663586">
    <property type="component" value="Chromosome"/>
</dbReference>
<reference evidence="6" key="1">
    <citation type="submission" date="2020-11" db="EMBL/GenBank/DDBJ databases">
        <title>Carbohydrate-dependent, anaerobic sulfur respiration: A novel catabolism in halophilic archaea.</title>
        <authorList>
            <person name="Sorokin D.Y."/>
            <person name="Messina E."/>
            <person name="Smedile F."/>
            <person name="La Cono V."/>
            <person name="Hallsworth J.E."/>
            <person name="Yakimov M.M."/>
        </authorList>
    </citation>
    <scope>NUCLEOTIDE SEQUENCE</scope>
    <source>
        <strain evidence="6">AArc-S</strain>
    </source>
</reference>
<dbReference type="InterPro" id="IPR004029">
    <property type="entry name" value="UreE_N"/>
</dbReference>
<dbReference type="InterPro" id="IPR012406">
    <property type="entry name" value="UreE"/>
</dbReference>
<evidence type="ECO:0000259" key="5">
    <source>
        <dbReference type="SMART" id="SM00988"/>
    </source>
</evidence>
<feature type="region of interest" description="Disordered" evidence="4">
    <location>
        <begin position="163"/>
        <end position="205"/>
    </location>
</feature>
<dbReference type="GO" id="GO:0005737">
    <property type="term" value="C:cytoplasm"/>
    <property type="evidence" value="ECO:0007669"/>
    <property type="project" value="InterPro"/>
</dbReference>
<dbReference type="AlphaFoldDB" id="A0A897MS60"/>
<protein>
    <submittedName>
        <fullName evidence="6">Urease accessory protein UreE</fullName>
    </submittedName>
</protein>
<keyword evidence="7" id="KW-1185">Reference proteome</keyword>
<keyword evidence="1" id="KW-0963">Cytoplasm</keyword>
<keyword evidence="2" id="KW-0533">Nickel</keyword>
<keyword evidence="3" id="KW-0143">Chaperone</keyword>
<feature type="domain" description="UreE urease accessory N-terminal" evidence="5">
    <location>
        <begin position="10"/>
        <end position="78"/>
    </location>
</feature>
<dbReference type="PIRSF" id="PIRSF036402">
    <property type="entry name" value="Ureas_acces_UreE"/>
    <property type="match status" value="1"/>
</dbReference>
<gene>
    <name evidence="6" type="primary">ureE</name>
    <name evidence="6" type="ORF">AArcS_0571</name>
</gene>
<dbReference type="RefSeq" id="WP_238478908.1">
    <property type="nucleotide sequence ID" value="NZ_CP064786.1"/>
</dbReference>
<dbReference type="GeneID" id="70683952"/>
<dbReference type="HAMAP" id="MF_00822">
    <property type="entry name" value="UreE"/>
    <property type="match status" value="1"/>
</dbReference>
<sequence>MYTVDHIIGNTNHDDALGEAAEAHDSAGTLERVLLDASERKKSRLRVHTEAGTDLGVLVDKPELEDGDVLYHDDDRMIVVSFEEREALTIDLPTETALSTALELGHRVGNQHWDLAVEGGTAYVAVEAEHRIVEDVFSEVLPPGADLDYEFVDPALFLDGEQAAEHSHEDGHSHAGGDHDHSHSHGENHHGRGDGEHSKEGHGHD</sequence>
<dbReference type="Pfam" id="PF02814">
    <property type="entry name" value="UreE_N"/>
    <property type="match status" value="1"/>
</dbReference>
<accession>A0A897MS60</accession>
<dbReference type="NCBIfam" id="NF009752">
    <property type="entry name" value="PRK13261.1-2"/>
    <property type="match status" value="1"/>
</dbReference>
<dbReference type="EMBL" id="CP064786">
    <property type="protein sequence ID" value="QSG01799.1"/>
    <property type="molecule type" value="Genomic_DNA"/>
</dbReference>
<dbReference type="Gene3D" id="2.60.260.20">
    <property type="entry name" value="Urease metallochaperone UreE, N-terminal domain"/>
    <property type="match status" value="1"/>
</dbReference>
<dbReference type="GO" id="GO:0006457">
    <property type="term" value="P:protein folding"/>
    <property type="evidence" value="ECO:0007669"/>
    <property type="project" value="InterPro"/>
</dbReference>
<name>A0A897MS60_9EURY</name>
<dbReference type="GO" id="GO:0016151">
    <property type="term" value="F:nickel cation binding"/>
    <property type="evidence" value="ECO:0007669"/>
    <property type="project" value="InterPro"/>
</dbReference>
<evidence type="ECO:0000313" key="7">
    <source>
        <dbReference type="Proteomes" id="UP000663586"/>
    </source>
</evidence>
<evidence type="ECO:0000256" key="3">
    <source>
        <dbReference type="ARBA" id="ARBA00023186"/>
    </source>
</evidence>
<dbReference type="InterPro" id="IPR036118">
    <property type="entry name" value="UreE_N_sf"/>
</dbReference>
<evidence type="ECO:0000256" key="4">
    <source>
        <dbReference type="SAM" id="MobiDB-lite"/>
    </source>
</evidence>
<dbReference type="KEGG" id="hara:AArcS_0571"/>
<evidence type="ECO:0000256" key="1">
    <source>
        <dbReference type="ARBA" id="ARBA00022490"/>
    </source>
</evidence>
<proteinExistence type="inferred from homology"/>
<dbReference type="SMART" id="SM00988">
    <property type="entry name" value="UreE_N"/>
    <property type="match status" value="1"/>
</dbReference>
<organism evidence="6 7">
    <name type="scientific">Natranaeroarchaeum sulfidigenes</name>
    <dbReference type="NCBI Taxonomy" id="2784880"/>
    <lineage>
        <taxon>Archaea</taxon>
        <taxon>Methanobacteriati</taxon>
        <taxon>Methanobacteriota</taxon>
        <taxon>Stenosarchaea group</taxon>
        <taxon>Halobacteria</taxon>
        <taxon>Halobacteriales</taxon>
        <taxon>Natronoarchaeaceae</taxon>
        <taxon>Natranaeroarchaeum</taxon>
    </lineage>
</organism>
<evidence type="ECO:0000313" key="6">
    <source>
        <dbReference type="EMBL" id="QSG01799.1"/>
    </source>
</evidence>
<evidence type="ECO:0000256" key="2">
    <source>
        <dbReference type="ARBA" id="ARBA00022596"/>
    </source>
</evidence>